<gene>
    <name evidence="3" type="primary">100632997</name>
</gene>
<dbReference type="EnsemblMetazoa" id="XM_019994183.1">
    <property type="protein sequence ID" value="XP_019849742.1"/>
    <property type="gene ID" value="LOC100632997"/>
</dbReference>
<accession>A0AAN0IYY3</accession>
<dbReference type="GO" id="GO:0031929">
    <property type="term" value="P:TOR signaling"/>
    <property type="evidence" value="ECO:0007669"/>
    <property type="project" value="TreeGrafter"/>
</dbReference>
<sequence>MESFDVGPWKISVIKSHILKSKCEGGSPNSDESCGKCNVCRYSSELELPWLPEMVFPNNRLIMEHVGGPGFEFNPLDALKMVDAHHESVQVAAAKEWRATRSEGLEKVKDKVKSFDWTFTTEYNGSYNDKIQVKCLCLFISWVHVVQVSETDVGIDYERLKVQERIHFFDDIVLFEDELADNGTAELRVKIRVMASGFFILLRFFLRVDDVIVRLNDTRIYHAAGTDHMIREFSKREVKLPNPQLSLSVLKDINKLSEVLPHTNVTKHKLVLLGVE</sequence>
<comment type="similarity">
    <text evidence="1">Belongs to the TIP41 family.</text>
</comment>
<dbReference type="InterPro" id="IPR007303">
    <property type="entry name" value="TIP41-like"/>
</dbReference>
<dbReference type="InterPro" id="IPR051330">
    <property type="entry name" value="Phosphatase_reg/MetRdx"/>
</dbReference>
<dbReference type="PANTHER" id="PTHR21021:SF16">
    <property type="entry name" value="TIP41-LIKE PROTEIN"/>
    <property type="match status" value="1"/>
</dbReference>
<dbReference type="AlphaFoldDB" id="A0AAN0IYY3"/>
<evidence type="ECO:0000313" key="4">
    <source>
        <dbReference type="Proteomes" id="UP000007879"/>
    </source>
</evidence>
<evidence type="ECO:0000313" key="3">
    <source>
        <dbReference type="EnsemblMetazoa" id="XP_019849742.1"/>
    </source>
</evidence>
<proteinExistence type="inferred from homology"/>
<keyword evidence="4" id="KW-1185">Reference proteome</keyword>
<reference evidence="3" key="2">
    <citation type="submission" date="2024-06" db="UniProtKB">
        <authorList>
            <consortium name="EnsemblMetazoa"/>
        </authorList>
    </citation>
    <scope>IDENTIFICATION</scope>
</reference>
<dbReference type="Pfam" id="PF04176">
    <property type="entry name" value="TIP41"/>
    <property type="match status" value="1"/>
</dbReference>
<evidence type="ECO:0000256" key="2">
    <source>
        <dbReference type="ARBA" id="ARBA00018951"/>
    </source>
</evidence>
<dbReference type="GO" id="GO:0005829">
    <property type="term" value="C:cytosol"/>
    <property type="evidence" value="ECO:0007669"/>
    <property type="project" value="TreeGrafter"/>
</dbReference>
<evidence type="ECO:0000256" key="1">
    <source>
        <dbReference type="ARBA" id="ARBA00006658"/>
    </source>
</evidence>
<name>A0AAN0IYY3_AMPQE</name>
<reference evidence="4" key="1">
    <citation type="journal article" date="2010" name="Nature">
        <title>The Amphimedon queenslandica genome and the evolution of animal complexity.</title>
        <authorList>
            <person name="Srivastava M."/>
            <person name="Simakov O."/>
            <person name="Chapman J."/>
            <person name="Fahey B."/>
            <person name="Gauthier M.E."/>
            <person name="Mitros T."/>
            <person name="Richards G.S."/>
            <person name="Conaco C."/>
            <person name="Dacre M."/>
            <person name="Hellsten U."/>
            <person name="Larroux C."/>
            <person name="Putnam N.H."/>
            <person name="Stanke M."/>
            <person name="Adamska M."/>
            <person name="Darling A."/>
            <person name="Degnan S.M."/>
            <person name="Oakley T.H."/>
            <person name="Plachetzki D.C."/>
            <person name="Zhai Y."/>
            <person name="Adamski M."/>
            <person name="Calcino A."/>
            <person name="Cummins S.F."/>
            <person name="Goodstein D.M."/>
            <person name="Harris C."/>
            <person name="Jackson D.J."/>
            <person name="Leys S.P."/>
            <person name="Shu S."/>
            <person name="Woodcroft B.J."/>
            <person name="Vervoort M."/>
            <person name="Kosik K.S."/>
            <person name="Manning G."/>
            <person name="Degnan B.M."/>
            <person name="Rokhsar D.S."/>
        </authorList>
    </citation>
    <scope>NUCLEOTIDE SEQUENCE [LARGE SCALE GENOMIC DNA]</scope>
</reference>
<dbReference type="PANTHER" id="PTHR21021">
    <property type="entry name" value="GAF/PUTATIVE CYTOSKELETAL PROTEIN"/>
    <property type="match status" value="1"/>
</dbReference>
<protein>
    <recommendedName>
        <fullName evidence="2">TIP41-like protein</fullName>
    </recommendedName>
</protein>
<organism evidence="3 4">
    <name type="scientific">Amphimedon queenslandica</name>
    <name type="common">Sponge</name>
    <dbReference type="NCBI Taxonomy" id="400682"/>
    <lineage>
        <taxon>Eukaryota</taxon>
        <taxon>Metazoa</taxon>
        <taxon>Porifera</taxon>
        <taxon>Demospongiae</taxon>
        <taxon>Heteroscleromorpha</taxon>
        <taxon>Haplosclerida</taxon>
        <taxon>Niphatidae</taxon>
        <taxon>Amphimedon</taxon>
    </lineage>
</organism>
<dbReference type="Proteomes" id="UP000007879">
    <property type="component" value="Unassembled WGS sequence"/>
</dbReference>